<feature type="compositionally biased region" description="Polar residues" evidence="2">
    <location>
        <begin position="247"/>
        <end position="256"/>
    </location>
</feature>
<proteinExistence type="predicted"/>
<feature type="compositionally biased region" description="Polar residues" evidence="2">
    <location>
        <begin position="212"/>
        <end position="230"/>
    </location>
</feature>
<reference evidence="3 4" key="1">
    <citation type="journal article" date="2015" name="Proc. Natl. Acad. Sci. U.S.A.">
        <title>The resurrection genome of Boea hygrometrica: A blueprint for survival of dehydration.</title>
        <authorList>
            <person name="Xiao L."/>
            <person name="Yang G."/>
            <person name="Zhang L."/>
            <person name="Yang X."/>
            <person name="Zhao S."/>
            <person name="Ji Z."/>
            <person name="Zhou Q."/>
            <person name="Hu M."/>
            <person name="Wang Y."/>
            <person name="Chen M."/>
            <person name="Xu Y."/>
            <person name="Jin H."/>
            <person name="Xiao X."/>
            <person name="Hu G."/>
            <person name="Bao F."/>
            <person name="Hu Y."/>
            <person name="Wan P."/>
            <person name="Li L."/>
            <person name="Deng X."/>
            <person name="Kuang T."/>
            <person name="Xiang C."/>
            <person name="Zhu J.K."/>
            <person name="Oliver M.J."/>
            <person name="He Y."/>
        </authorList>
    </citation>
    <scope>NUCLEOTIDE SEQUENCE [LARGE SCALE GENOMIC DNA]</scope>
    <source>
        <strain evidence="4">cv. XS01</strain>
    </source>
</reference>
<dbReference type="PANTHER" id="PTHR46136">
    <property type="entry name" value="TRANSCRIPTION FACTOR GTE8"/>
    <property type="match status" value="1"/>
</dbReference>
<feature type="compositionally biased region" description="Basic and acidic residues" evidence="2">
    <location>
        <begin position="34"/>
        <end position="45"/>
    </location>
</feature>
<dbReference type="PANTHER" id="PTHR46136:SF33">
    <property type="entry name" value="TRANSCRIPTION FACTOR GTE10"/>
    <property type="match status" value="1"/>
</dbReference>
<dbReference type="Proteomes" id="UP000250235">
    <property type="component" value="Unassembled WGS sequence"/>
</dbReference>
<dbReference type="InterPro" id="IPR052442">
    <property type="entry name" value="Env_Response_Regulator"/>
</dbReference>
<protein>
    <submittedName>
        <fullName evidence="3">Uncharacterized protein</fullName>
    </submittedName>
</protein>
<accession>A0A2Z7ARB4</accession>
<feature type="compositionally biased region" description="Polar residues" evidence="2">
    <location>
        <begin position="51"/>
        <end position="66"/>
    </location>
</feature>
<gene>
    <name evidence="3" type="ORF">F511_02900</name>
</gene>
<evidence type="ECO:0000313" key="4">
    <source>
        <dbReference type="Proteomes" id="UP000250235"/>
    </source>
</evidence>
<organism evidence="3 4">
    <name type="scientific">Dorcoceras hygrometricum</name>
    <dbReference type="NCBI Taxonomy" id="472368"/>
    <lineage>
        <taxon>Eukaryota</taxon>
        <taxon>Viridiplantae</taxon>
        <taxon>Streptophyta</taxon>
        <taxon>Embryophyta</taxon>
        <taxon>Tracheophyta</taxon>
        <taxon>Spermatophyta</taxon>
        <taxon>Magnoliopsida</taxon>
        <taxon>eudicotyledons</taxon>
        <taxon>Gunneridae</taxon>
        <taxon>Pentapetalae</taxon>
        <taxon>asterids</taxon>
        <taxon>lamiids</taxon>
        <taxon>Lamiales</taxon>
        <taxon>Gesneriaceae</taxon>
        <taxon>Didymocarpoideae</taxon>
        <taxon>Trichosporeae</taxon>
        <taxon>Loxocarpinae</taxon>
        <taxon>Dorcoceras</taxon>
    </lineage>
</organism>
<dbReference type="EMBL" id="KV014877">
    <property type="protein sequence ID" value="KZV21742.1"/>
    <property type="molecule type" value="Genomic_DNA"/>
</dbReference>
<keyword evidence="4" id="KW-1185">Reference proteome</keyword>
<feature type="coiled-coil region" evidence="1">
    <location>
        <begin position="133"/>
        <end position="186"/>
    </location>
</feature>
<feature type="region of interest" description="Disordered" evidence="2">
    <location>
        <begin position="195"/>
        <end position="264"/>
    </location>
</feature>
<evidence type="ECO:0000256" key="1">
    <source>
        <dbReference type="SAM" id="Coils"/>
    </source>
</evidence>
<keyword evidence="1" id="KW-0175">Coiled coil</keyword>
<feature type="region of interest" description="Disordered" evidence="2">
    <location>
        <begin position="1"/>
        <end position="79"/>
    </location>
</feature>
<dbReference type="AlphaFoldDB" id="A0A2Z7ARB4"/>
<sequence length="264" mass="29881">MLDSASEGLSADEADGPMDLAERDTSKVAVTSKLELKKTNRKDPDDFVNGRTEQTFSSAVSSNEPNCHQEEESALNDRPVSPDKLYRAAILRSRFADIIIKVQENNLEKGETPGTGKLKGEREELERWRREEKVRLQAEAKALEEDRKRAEAKAEAEVRRKRELEREAARQALQKMEKTVDINENSQFMEDLEMFRSAPDEHLQSLVEDASPENSQNGLDSFKFQGSGNPLEQLGLFMKSDEDDGLEQQSTPSTSDTRLEETME</sequence>
<name>A0A2Z7ARB4_9LAMI</name>
<evidence type="ECO:0000256" key="2">
    <source>
        <dbReference type="SAM" id="MobiDB-lite"/>
    </source>
</evidence>
<dbReference type="OrthoDB" id="1702971at2759"/>
<evidence type="ECO:0000313" key="3">
    <source>
        <dbReference type="EMBL" id="KZV21742.1"/>
    </source>
</evidence>